<dbReference type="InterPro" id="IPR021145">
    <property type="entry name" value="Portal_protein_SPP1_Gp6-like"/>
</dbReference>
<name>A0A1G7ALP1_9FLAO</name>
<dbReference type="AlphaFoldDB" id="A0A1G7ALP1"/>
<dbReference type="Proteomes" id="UP000198517">
    <property type="component" value="Unassembled WGS sequence"/>
</dbReference>
<evidence type="ECO:0000313" key="2">
    <source>
        <dbReference type="Proteomes" id="UP000198517"/>
    </source>
</evidence>
<evidence type="ECO:0000313" key="1">
    <source>
        <dbReference type="EMBL" id="SDE15788.1"/>
    </source>
</evidence>
<reference evidence="1 2" key="1">
    <citation type="submission" date="2016-10" db="EMBL/GenBank/DDBJ databases">
        <authorList>
            <person name="de Groot N.N."/>
        </authorList>
    </citation>
    <scope>NUCLEOTIDE SEQUENCE [LARGE SCALE GENOMIC DNA]</scope>
    <source>
        <strain evidence="1 2">DSM 24015</strain>
    </source>
</reference>
<sequence length="452" mass="52622">MSIITKEIEEYKGGRTLPKIGDYNKQYEVKQHEIFTNLIKYPDRKVTTDYIDSNGKKERKEETIALNRIGLPYQKKIVNIATTFLCGTPIKYTNSLEEEDLYNAFQKVIEKNKMKFVDKEIVTAVGRFTECAEYWYPTNEANNHYGFDSQFRLKVKVLMPDKYNLYPKFNENDDLISFGREFKNGDKTIFEVYTAEKIIRYERDDEWKKVEEKPNVIGKIPIVYYKQENVEWADVQTIIERLEFIYSNIAESNDRFSFPILKLIGKVEGQLSKDKSGRVLQLEQGANAEFANQPQANQSIESETDRLERDVHDFTSTPNISFDNMKGLGNMLAGSSAEFLFLSAHLKVMDKMAIYIPALQRRASIIKSYLQKFNVKFAKNDLEVEPVITPFIINNDADFIKFLMEANGNKPLYSQEYSMQKIGIKNPKEMMAQIEEENNRRNELSNSNEFTV</sequence>
<dbReference type="Pfam" id="PF05133">
    <property type="entry name" value="SPP1_portal"/>
    <property type="match status" value="1"/>
</dbReference>
<gene>
    <name evidence="1" type="ORF">SAMN05421544_10426</name>
</gene>
<organism evidence="1 2">
    <name type="scientific">Riemerella columbipharyngis</name>
    <dbReference type="NCBI Taxonomy" id="1071918"/>
    <lineage>
        <taxon>Bacteria</taxon>
        <taxon>Pseudomonadati</taxon>
        <taxon>Bacteroidota</taxon>
        <taxon>Flavobacteriia</taxon>
        <taxon>Flavobacteriales</taxon>
        <taxon>Weeksellaceae</taxon>
        <taxon>Riemerella</taxon>
    </lineage>
</organism>
<proteinExistence type="predicted"/>
<dbReference type="OrthoDB" id="1452435at2"/>
<dbReference type="STRING" id="1071918.SAMN05421544_10426"/>
<dbReference type="RefSeq" id="WP_092736080.1">
    <property type="nucleotide sequence ID" value="NZ_FNAS01000004.1"/>
</dbReference>
<accession>A0A1G7ALP1</accession>
<keyword evidence="2" id="KW-1185">Reference proteome</keyword>
<protein>
    <submittedName>
        <fullName evidence="1">Phage portal protein, SPP1 family</fullName>
    </submittedName>
</protein>
<dbReference type="EMBL" id="FNAS01000004">
    <property type="protein sequence ID" value="SDE15788.1"/>
    <property type="molecule type" value="Genomic_DNA"/>
</dbReference>